<evidence type="ECO:0000256" key="2">
    <source>
        <dbReference type="SAM" id="Phobius"/>
    </source>
</evidence>
<reference evidence="3" key="1">
    <citation type="journal article" date="2014" name="Int. J. Syst. Evol. Microbiol.">
        <title>Complete genome sequence of Corynebacterium casei LMG S-19264T (=DSM 44701T), isolated from a smear-ripened cheese.</title>
        <authorList>
            <consortium name="US DOE Joint Genome Institute (JGI-PGF)"/>
            <person name="Walter F."/>
            <person name="Albersmeier A."/>
            <person name="Kalinowski J."/>
            <person name="Ruckert C."/>
        </authorList>
    </citation>
    <scope>NUCLEOTIDE SEQUENCE</scope>
    <source>
        <strain evidence="3">CGMCC 4.7430</strain>
    </source>
</reference>
<organism evidence="3 4">
    <name type="scientific">Nonomuraea glycinis</name>
    <dbReference type="NCBI Taxonomy" id="2047744"/>
    <lineage>
        <taxon>Bacteria</taxon>
        <taxon>Bacillati</taxon>
        <taxon>Actinomycetota</taxon>
        <taxon>Actinomycetes</taxon>
        <taxon>Streptosporangiales</taxon>
        <taxon>Streptosporangiaceae</taxon>
        <taxon>Nonomuraea</taxon>
    </lineage>
</organism>
<gene>
    <name evidence="3" type="ORF">GCM10012278_25700</name>
</gene>
<proteinExistence type="predicted"/>
<keyword evidence="2" id="KW-1133">Transmembrane helix</keyword>
<evidence type="ECO:0000256" key="1">
    <source>
        <dbReference type="SAM" id="MobiDB-lite"/>
    </source>
</evidence>
<reference evidence="3" key="2">
    <citation type="submission" date="2020-09" db="EMBL/GenBank/DDBJ databases">
        <authorList>
            <person name="Sun Q."/>
            <person name="Zhou Y."/>
        </authorList>
    </citation>
    <scope>NUCLEOTIDE SEQUENCE</scope>
    <source>
        <strain evidence="3">CGMCC 4.7430</strain>
    </source>
</reference>
<dbReference type="RefSeq" id="WP_189138747.1">
    <property type="nucleotide sequence ID" value="NZ_BMNK01000003.1"/>
</dbReference>
<keyword evidence="2" id="KW-0812">Transmembrane</keyword>
<feature type="region of interest" description="Disordered" evidence="1">
    <location>
        <begin position="1"/>
        <end position="130"/>
    </location>
</feature>
<dbReference type="Proteomes" id="UP000660745">
    <property type="component" value="Unassembled WGS sequence"/>
</dbReference>
<sequence length="379" mass="39116">MADVGDQDQTHDAPTAPFRKIVLPPTDETITFPKVQPGAVPHPTPDTEPKPVTTGPKAVPPTPRSGPTRQAPEVEPGFARQAPEVEPGFAGQAPKAESLPGSARPAGPPVFPEQGAPALPPFPPPPPPPKGGLLGRIGDIPIKVVYLLGAILATVLAVVLVFVIFPGEVPGRPEGEPVVPVQPVPSAVSASVPPSGGAPVAVPAAPAKQAFAKLPGKASVVSGTIVDQAGGISYPRLGEPWSARSYAPFSIAQRAGKVAVPQTVIASAPLPGAIETKPSKDADYRALAVRAARWTLRTQYPKGATLAWAGSQKTSEAKGWTLGFKVTYTLAGKRQEGRALVSVLEAGKTKPTMLVASIPATGKAYWADLNTLVTKVRPL</sequence>
<feature type="transmembrane region" description="Helical" evidence="2">
    <location>
        <begin position="144"/>
        <end position="165"/>
    </location>
</feature>
<keyword evidence="2" id="KW-0472">Membrane</keyword>
<feature type="compositionally biased region" description="Pro residues" evidence="1">
    <location>
        <begin position="118"/>
        <end position="130"/>
    </location>
</feature>
<dbReference type="AlphaFoldDB" id="A0A918A6D8"/>
<dbReference type="EMBL" id="BMNK01000003">
    <property type="protein sequence ID" value="GGP05583.1"/>
    <property type="molecule type" value="Genomic_DNA"/>
</dbReference>
<comment type="caution">
    <text evidence="3">The sequence shown here is derived from an EMBL/GenBank/DDBJ whole genome shotgun (WGS) entry which is preliminary data.</text>
</comment>
<evidence type="ECO:0000313" key="4">
    <source>
        <dbReference type="Proteomes" id="UP000660745"/>
    </source>
</evidence>
<protein>
    <submittedName>
        <fullName evidence="3">Uncharacterized protein</fullName>
    </submittedName>
</protein>
<evidence type="ECO:0000313" key="3">
    <source>
        <dbReference type="EMBL" id="GGP05583.1"/>
    </source>
</evidence>
<keyword evidence="4" id="KW-1185">Reference proteome</keyword>
<name>A0A918A6D8_9ACTN</name>
<accession>A0A918A6D8</accession>